<dbReference type="PANTHER" id="PTHR45138">
    <property type="entry name" value="REGULATORY COMPONENTS OF SENSORY TRANSDUCTION SYSTEM"/>
    <property type="match status" value="1"/>
</dbReference>
<dbReference type="GO" id="GO:0052621">
    <property type="term" value="F:diguanylate cyclase activity"/>
    <property type="evidence" value="ECO:0007669"/>
    <property type="project" value="UniProtKB-EC"/>
</dbReference>
<dbReference type="InterPro" id="IPR003018">
    <property type="entry name" value="GAF"/>
</dbReference>
<comment type="catalytic activity">
    <reaction evidence="2">
        <text>2 GTP = 3',3'-c-di-GMP + 2 diphosphate</text>
        <dbReference type="Rhea" id="RHEA:24898"/>
        <dbReference type="ChEBI" id="CHEBI:33019"/>
        <dbReference type="ChEBI" id="CHEBI:37565"/>
        <dbReference type="ChEBI" id="CHEBI:58805"/>
        <dbReference type="EC" id="2.7.7.65"/>
    </reaction>
</comment>
<dbReference type="InterPro" id="IPR000160">
    <property type="entry name" value="GGDEF_dom"/>
</dbReference>
<sequence length="329" mass="35623">MPDDTGPDDVAPEAARLDALYRYDVLDSAPEESFDRITRLAQIAVQTPMVLISLVDRDRQWFKSRIGQDATEGPRSTSFCTHAIQRDTPLVVRDALADPKFHDHPAVLGEPFVRFYAGVPLHTPGGYNIGTLCAVDFAPRDISPIQLAVLQDLARLVVDELELRRLATTDSLTGAMTRRAFAADAAREVARARRSGGPLACIVFDIDHFKSINDRFGHAAGDRVLQAVTRVCRENLRAVDLLGRMGGEEFAIALPEAPLAEAVGVAERLRLAVADTGVADGAGEIRMTASFGVSELAPGDETFADTVRRADDAAYEAKRGGRNRTVTAS</sequence>
<proteinExistence type="predicted"/>
<feature type="domain" description="GGDEF" evidence="3">
    <location>
        <begin position="197"/>
        <end position="329"/>
    </location>
</feature>
<dbReference type="Gene3D" id="3.30.70.270">
    <property type="match status" value="1"/>
</dbReference>
<dbReference type="OrthoDB" id="341208at2"/>
<dbReference type="PANTHER" id="PTHR45138:SF9">
    <property type="entry name" value="DIGUANYLATE CYCLASE DGCM-RELATED"/>
    <property type="match status" value="1"/>
</dbReference>
<reference evidence="4 5" key="1">
    <citation type="submission" date="2018-11" db="EMBL/GenBank/DDBJ databases">
        <title>Genomic Encyclopedia of Type Strains, Phase IV (KMG-IV): sequencing the most valuable type-strain genomes for metagenomic binning, comparative biology and taxonomic classification.</title>
        <authorList>
            <person name="Goeker M."/>
        </authorList>
    </citation>
    <scope>NUCLEOTIDE SEQUENCE [LARGE SCALE GENOMIC DNA]</scope>
    <source>
        <strain evidence="4 5">DSM 5900</strain>
    </source>
</reference>
<dbReference type="NCBIfam" id="TIGR00254">
    <property type="entry name" value="GGDEF"/>
    <property type="match status" value="1"/>
</dbReference>
<dbReference type="SUPFAM" id="SSF55781">
    <property type="entry name" value="GAF domain-like"/>
    <property type="match status" value="1"/>
</dbReference>
<dbReference type="CDD" id="cd01949">
    <property type="entry name" value="GGDEF"/>
    <property type="match status" value="1"/>
</dbReference>
<dbReference type="Proteomes" id="UP000278222">
    <property type="component" value="Unassembled WGS sequence"/>
</dbReference>
<comment type="caution">
    <text evidence="4">The sequence shown here is derived from an EMBL/GenBank/DDBJ whole genome shotgun (WGS) entry which is preliminary data.</text>
</comment>
<gene>
    <name evidence="4" type="ORF">EDC65_2726</name>
</gene>
<dbReference type="InterPro" id="IPR050469">
    <property type="entry name" value="Diguanylate_Cyclase"/>
</dbReference>
<keyword evidence="5" id="KW-1185">Reference proteome</keyword>
<dbReference type="Gene3D" id="3.30.450.40">
    <property type="match status" value="1"/>
</dbReference>
<dbReference type="SMART" id="SM00065">
    <property type="entry name" value="GAF"/>
    <property type="match status" value="1"/>
</dbReference>
<name>A0A3N1LKB3_9PROT</name>
<evidence type="ECO:0000256" key="2">
    <source>
        <dbReference type="ARBA" id="ARBA00034247"/>
    </source>
</evidence>
<evidence type="ECO:0000313" key="4">
    <source>
        <dbReference type="EMBL" id="ROP90866.1"/>
    </source>
</evidence>
<organism evidence="4 5">
    <name type="scientific">Stella humosa</name>
    <dbReference type="NCBI Taxonomy" id="94"/>
    <lineage>
        <taxon>Bacteria</taxon>
        <taxon>Pseudomonadati</taxon>
        <taxon>Pseudomonadota</taxon>
        <taxon>Alphaproteobacteria</taxon>
        <taxon>Rhodospirillales</taxon>
        <taxon>Stellaceae</taxon>
        <taxon>Stella</taxon>
    </lineage>
</organism>
<accession>A0A3N1LKB3</accession>
<dbReference type="PROSITE" id="PS50887">
    <property type="entry name" value="GGDEF"/>
    <property type="match status" value="1"/>
</dbReference>
<dbReference type="SMART" id="SM00267">
    <property type="entry name" value="GGDEF"/>
    <property type="match status" value="1"/>
</dbReference>
<dbReference type="InterPro" id="IPR029016">
    <property type="entry name" value="GAF-like_dom_sf"/>
</dbReference>
<dbReference type="SUPFAM" id="SSF55073">
    <property type="entry name" value="Nucleotide cyclase"/>
    <property type="match status" value="1"/>
</dbReference>
<dbReference type="EC" id="2.7.7.65" evidence="1"/>
<protein>
    <recommendedName>
        <fullName evidence="1">diguanylate cyclase</fullName>
        <ecNumber evidence="1">2.7.7.65</ecNumber>
    </recommendedName>
</protein>
<dbReference type="InterPro" id="IPR029787">
    <property type="entry name" value="Nucleotide_cyclase"/>
</dbReference>
<dbReference type="FunFam" id="3.30.70.270:FF:000001">
    <property type="entry name" value="Diguanylate cyclase domain protein"/>
    <property type="match status" value="1"/>
</dbReference>
<dbReference type="RefSeq" id="WP_123690312.1">
    <property type="nucleotide sequence ID" value="NZ_AP019700.1"/>
</dbReference>
<dbReference type="Pfam" id="PF01590">
    <property type="entry name" value="GAF"/>
    <property type="match status" value="1"/>
</dbReference>
<dbReference type="EMBL" id="RJKX01000014">
    <property type="protein sequence ID" value="ROP90866.1"/>
    <property type="molecule type" value="Genomic_DNA"/>
</dbReference>
<evidence type="ECO:0000256" key="1">
    <source>
        <dbReference type="ARBA" id="ARBA00012528"/>
    </source>
</evidence>
<dbReference type="Pfam" id="PF00990">
    <property type="entry name" value="GGDEF"/>
    <property type="match status" value="1"/>
</dbReference>
<dbReference type="AlphaFoldDB" id="A0A3N1LKB3"/>
<dbReference type="InterPro" id="IPR043128">
    <property type="entry name" value="Rev_trsase/Diguanyl_cyclase"/>
</dbReference>
<evidence type="ECO:0000313" key="5">
    <source>
        <dbReference type="Proteomes" id="UP000278222"/>
    </source>
</evidence>
<evidence type="ECO:0000259" key="3">
    <source>
        <dbReference type="PROSITE" id="PS50887"/>
    </source>
</evidence>